<keyword evidence="9" id="KW-1133">Transmembrane helix</keyword>
<dbReference type="GO" id="GO:0030158">
    <property type="term" value="F:protein xylosyltransferase activity"/>
    <property type="evidence" value="ECO:0007669"/>
    <property type="project" value="InterPro"/>
</dbReference>
<organism evidence="15 16">
    <name type="scientific">Komarekiella delphini-convector SJRDD-AB1</name>
    <dbReference type="NCBI Taxonomy" id="2593771"/>
    <lineage>
        <taxon>Bacteria</taxon>
        <taxon>Bacillati</taxon>
        <taxon>Cyanobacteriota</taxon>
        <taxon>Cyanophyceae</taxon>
        <taxon>Nostocales</taxon>
        <taxon>Nostocaceae</taxon>
        <taxon>Komarekiella</taxon>
        <taxon>Komarekiella delphini-convector</taxon>
    </lineage>
</organism>
<dbReference type="InterPro" id="IPR003406">
    <property type="entry name" value="Glyco_trans_14"/>
</dbReference>
<keyword evidence="10" id="KW-0333">Golgi apparatus</keyword>
<comment type="subcellular location">
    <subcellularLocation>
        <location evidence="2">Endoplasmic reticulum membrane</location>
        <topology evidence="2">Single-pass type II membrane protein</topology>
    </subcellularLocation>
    <subcellularLocation>
        <location evidence="1">Golgi apparatus membrane</location>
        <topology evidence="1">Single-pass type II membrane protein</topology>
    </subcellularLocation>
</comment>
<evidence type="ECO:0000256" key="12">
    <source>
        <dbReference type="ARBA" id="ARBA00023157"/>
    </source>
</evidence>
<dbReference type="PANTHER" id="PTHR46025:SF3">
    <property type="entry name" value="XYLOSYLTRANSFERASE OXT"/>
    <property type="match status" value="1"/>
</dbReference>
<sequence length="301" mass="35552">MNLAYLVLAHNTPNHLCKLIDALNSPNVEFFIHIDRKSDESLFQEKIHHQNVTFIRDRVSVYWGEFSTIEATINLIREALNSQQRFDYLILISGSDYPLKSATYINDYFSQRVGTEFINLVEMPNQEVSKLLDRLYKYQPQTLYNHSFYRIIMRIFAAVINNIIPWRRDYKKVLGNLKPYAGSQWWALSADACHYILSFVETNPKIVKFFQNTLTPDEMFFQTIIGNSQFRTKVAMNLTFTEWESVEHPELINIEQLQRLKKRDKIIENNVYGSGEMLFARKFKDESSELTDFIDNWIQES</sequence>
<evidence type="ECO:0000256" key="13">
    <source>
        <dbReference type="ARBA" id="ARBA00023180"/>
    </source>
</evidence>
<evidence type="ECO:0000256" key="3">
    <source>
        <dbReference type="ARBA" id="ARBA00022676"/>
    </source>
</evidence>
<evidence type="ECO:0000256" key="5">
    <source>
        <dbReference type="ARBA" id="ARBA00022692"/>
    </source>
</evidence>
<protein>
    <recommendedName>
        <fullName evidence="14">Peptide O-xylosyltransferase</fullName>
    </recommendedName>
</protein>
<dbReference type="AlphaFoldDB" id="A0AA40VTP3"/>
<comment type="caution">
    <text evidence="15">The sequence shown here is derived from an EMBL/GenBank/DDBJ whole genome shotgun (WGS) entry which is preliminary data.</text>
</comment>
<keyword evidence="4" id="KW-0808">Transferase</keyword>
<keyword evidence="5" id="KW-0812">Transmembrane</keyword>
<dbReference type="Pfam" id="PF02485">
    <property type="entry name" value="Branch"/>
    <property type="match status" value="1"/>
</dbReference>
<evidence type="ECO:0000256" key="1">
    <source>
        <dbReference type="ARBA" id="ARBA00004323"/>
    </source>
</evidence>
<keyword evidence="6" id="KW-0479">Metal-binding</keyword>
<dbReference type="GO" id="GO:0015012">
    <property type="term" value="P:heparan sulfate proteoglycan biosynthetic process"/>
    <property type="evidence" value="ECO:0007669"/>
    <property type="project" value="TreeGrafter"/>
</dbReference>
<keyword evidence="12" id="KW-1015">Disulfide bond</keyword>
<dbReference type="RefSeq" id="WP_191759909.1">
    <property type="nucleotide sequence ID" value="NZ_VJXY01000030.1"/>
</dbReference>
<evidence type="ECO:0000256" key="4">
    <source>
        <dbReference type="ARBA" id="ARBA00022679"/>
    </source>
</evidence>
<name>A0AA40VTP3_9NOST</name>
<evidence type="ECO:0000256" key="6">
    <source>
        <dbReference type="ARBA" id="ARBA00022723"/>
    </source>
</evidence>
<keyword evidence="7" id="KW-0256">Endoplasmic reticulum</keyword>
<evidence type="ECO:0000313" key="16">
    <source>
        <dbReference type="Proteomes" id="UP001165986"/>
    </source>
</evidence>
<dbReference type="GO" id="GO:0050650">
    <property type="term" value="P:chondroitin sulfate proteoglycan biosynthetic process"/>
    <property type="evidence" value="ECO:0007669"/>
    <property type="project" value="TreeGrafter"/>
</dbReference>
<dbReference type="GO" id="GO:0016020">
    <property type="term" value="C:membrane"/>
    <property type="evidence" value="ECO:0007669"/>
    <property type="project" value="InterPro"/>
</dbReference>
<evidence type="ECO:0000256" key="8">
    <source>
        <dbReference type="ARBA" id="ARBA00022968"/>
    </source>
</evidence>
<proteinExistence type="predicted"/>
<keyword evidence="13" id="KW-0325">Glycoprotein</keyword>
<gene>
    <name evidence="15" type="ORF">FNW02_23480</name>
</gene>
<dbReference type="GO" id="GO:0046872">
    <property type="term" value="F:metal ion binding"/>
    <property type="evidence" value="ECO:0007669"/>
    <property type="project" value="UniProtKB-KW"/>
</dbReference>
<evidence type="ECO:0000256" key="11">
    <source>
        <dbReference type="ARBA" id="ARBA00023136"/>
    </source>
</evidence>
<accession>A0AA40VTP3</accession>
<reference evidence="15" key="1">
    <citation type="submission" date="2019-07" db="EMBL/GenBank/DDBJ databases">
        <title>Toxilogical consequences of a new and cryptic species of cyanobacteria (Komarekiella delphini-convector) recovered from the epidermis of a bottlenose dolphin and 1500 ft. in the air.</title>
        <authorList>
            <person name="Brown A.O."/>
            <person name="Dvorak P."/>
            <person name="Villanueva C.D."/>
            <person name="Foss A.J."/>
            <person name="Garvey A.D."/>
            <person name="Gibson Q.A."/>
            <person name="Johansen J.R."/>
            <person name="Casamatta D.A."/>
        </authorList>
    </citation>
    <scope>NUCLEOTIDE SEQUENCE</scope>
    <source>
        <strain evidence="15">SJRDD-AB1</strain>
    </source>
</reference>
<evidence type="ECO:0000256" key="10">
    <source>
        <dbReference type="ARBA" id="ARBA00023034"/>
    </source>
</evidence>
<evidence type="ECO:0000313" key="15">
    <source>
        <dbReference type="EMBL" id="MBD6618706.1"/>
    </source>
</evidence>
<evidence type="ECO:0000256" key="2">
    <source>
        <dbReference type="ARBA" id="ARBA00004648"/>
    </source>
</evidence>
<dbReference type="InterPro" id="IPR043538">
    <property type="entry name" value="XYLT"/>
</dbReference>
<evidence type="ECO:0000256" key="9">
    <source>
        <dbReference type="ARBA" id="ARBA00022989"/>
    </source>
</evidence>
<dbReference type="EMBL" id="VJXY01000030">
    <property type="protein sequence ID" value="MBD6618706.1"/>
    <property type="molecule type" value="Genomic_DNA"/>
</dbReference>
<keyword evidence="11" id="KW-0472">Membrane</keyword>
<dbReference type="Proteomes" id="UP001165986">
    <property type="component" value="Unassembled WGS sequence"/>
</dbReference>
<keyword evidence="16" id="KW-1185">Reference proteome</keyword>
<keyword evidence="3" id="KW-0328">Glycosyltransferase</keyword>
<evidence type="ECO:0000256" key="7">
    <source>
        <dbReference type="ARBA" id="ARBA00022824"/>
    </source>
</evidence>
<dbReference type="PANTHER" id="PTHR46025">
    <property type="entry name" value="XYLOSYLTRANSFERASE OXT"/>
    <property type="match status" value="1"/>
</dbReference>
<evidence type="ECO:0000256" key="14">
    <source>
        <dbReference type="ARBA" id="ARBA00042865"/>
    </source>
</evidence>
<keyword evidence="8" id="KW-0735">Signal-anchor</keyword>